<dbReference type="SUPFAM" id="SSF56176">
    <property type="entry name" value="FAD-binding/transporter-associated domain-like"/>
    <property type="match status" value="1"/>
</dbReference>
<dbReference type="InterPro" id="IPR016167">
    <property type="entry name" value="FAD-bd_PCMH_sub1"/>
</dbReference>
<gene>
    <name evidence="2" type="ORF">ADK38_32385</name>
</gene>
<evidence type="ECO:0000313" key="2">
    <source>
        <dbReference type="EMBL" id="KOG86202.1"/>
    </source>
</evidence>
<dbReference type="Gene3D" id="3.30.43.10">
    <property type="entry name" value="Uridine Diphospho-n-acetylenolpyruvylglucosamine Reductase, domain 2"/>
    <property type="match status" value="1"/>
</dbReference>
<evidence type="ECO:0008006" key="4">
    <source>
        <dbReference type="Google" id="ProtNLM"/>
    </source>
</evidence>
<organism evidence="2 3">
    <name type="scientific">Streptomyces varsoviensis</name>
    <dbReference type="NCBI Taxonomy" id="67373"/>
    <lineage>
        <taxon>Bacteria</taxon>
        <taxon>Bacillati</taxon>
        <taxon>Actinomycetota</taxon>
        <taxon>Actinomycetes</taxon>
        <taxon>Kitasatosporales</taxon>
        <taxon>Streptomycetaceae</taxon>
        <taxon>Streptomyces</taxon>
    </lineage>
</organism>
<protein>
    <recommendedName>
        <fullName evidence="4">FAD-binding oxidoreductase</fullName>
    </recommendedName>
</protein>
<reference evidence="2 3" key="1">
    <citation type="submission" date="2015-07" db="EMBL/GenBank/DDBJ databases">
        <authorList>
            <person name="Ju K.-S."/>
            <person name="Doroghazi J.R."/>
            <person name="Metcalf W.W."/>
        </authorList>
    </citation>
    <scope>NUCLEOTIDE SEQUENCE [LARGE SCALE GENOMIC DNA]</scope>
    <source>
        <strain evidence="2 3">NRRL B-3589</strain>
    </source>
</reference>
<dbReference type="InterPro" id="IPR036318">
    <property type="entry name" value="FAD-bd_PCMH-like_sf"/>
</dbReference>
<keyword evidence="3" id="KW-1185">Reference proteome</keyword>
<sequence length="76" mass="8155">MCIRDSPDWTALGKGLSGDLIRPDDADYATARQLYNTRFDGRRPAAVAYTAGASDIAECLAFARRHGTPVAIRNGG</sequence>
<evidence type="ECO:0000313" key="3">
    <source>
        <dbReference type="Proteomes" id="UP000037020"/>
    </source>
</evidence>
<dbReference type="Proteomes" id="UP000037020">
    <property type="component" value="Unassembled WGS sequence"/>
</dbReference>
<feature type="non-terminal residue" evidence="2">
    <location>
        <position position="76"/>
    </location>
</feature>
<name>A0ABR5IYF3_9ACTN</name>
<proteinExistence type="predicted"/>
<accession>A0ABR5IYF3</accession>
<comment type="caution">
    <text evidence="2">The sequence shown here is derived from an EMBL/GenBank/DDBJ whole genome shotgun (WGS) entry which is preliminary data.</text>
</comment>
<evidence type="ECO:0000256" key="1">
    <source>
        <dbReference type="ARBA" id="ARBA00023002"/>
    </source>
</evidence>
<dbReference type="EMBL" id="LGUT01002978">
    <property type="protein sequence ID" value="KOG86202.1"/>
    <property type="molecule type" value="Genomic_DNA"/>
</dbReference>
<keyword evidence="1" id="KW-0560">Oxidoreductase</keyword>